<evidence type="ECO:0000313" key="2">
    <source>
        <dbReference type="Proteomes" id="UP000196158"/>
    </source>
</evidence>
<proteinExistence type="predicted"/>
<gene>
    <name evidence="1" type="ORF">KASA_0P04378G</name>
</gene>
<dbReference type="EMBL" id="FXLY01000003">
    <property type="protein sequence ID" value="SMN19254.1"/>
    <property type="molecule type" value="Genomic_DNA"/>
</dbReference>
<dbReference type="SUPFAM" id="SSF75632">
    <property type="entry name" value="Cullin homology domain"/>
    <property type="match status" value="1"/>
</dbReference>
<organism evidence="1 2">
    <name type="scientific">Maudiozyma saulgeensis</name>
    <dbReference type="NCBI Taxonomy" id="1789683"/>
    <lineage>
        <taxon>Eukaryota</taxon>
        <taxon>Fungi</taxon>
        <taxon>Dikarya</taxon>
        <taxon>Ascomycota</taxon>
        <taxon>Saccharomycotina</taxon>
        <taxon>Saccharomycetes</taxon>
        <taxon>Saccharomycetales</taxon>
        <taxon>Saccharomycetaceae</taxon>
        <taxon>Maudiozyma</taxon>
    </lineage>
</organism>
<accession>A0A1X7R180</accession>
<evidence type="ECO:0000313" key="1">
    <source>
        <dbReference type="EMBL" id="SMN19254.1"/>
    </source>
</evidence>
<sequence>MDENDYLLNLWTTTAENLFFDEEIDHYFIHLQKLRFLSIQLNNEFDFDSHLLKIVIDLLLPILKRYANSLSSNSIQSIEKALNISHVLCDLENDILIYFSDDRSVLETAIKQINKVFFTTLCLNISVVWKVILIKILKYDIKTIHSTLPDYAHFITEIESFQLCNGKDVILESINALKLAINNIIDTMIENCDNSSADFLIKILKIQLIQHLTYGIYQFNEKETSSGLLTFLTKGQNGNTPLISLFRDLKLTDGTLSVLYDFYKMNNNCGQFLTDMLKYRSVSFENDDWNQLLNQIDLFDPFEISTSHGDNRMDKEEFEQGNFLRGFDTELDLRNSQKNSILNNKDIEDRISCESGIIVRYKQTIRNHFKISITNEKHFHEYLLNVIDSYYDIILENKMGEGVCRKYISTMRALLTLVLNYTPNLELFIKYYYAPKLLKRIITYQNVWIHNFNTSENFDRTLINMLPKEIKSPLVNITREFILQFNNPEHWEKPDCEFSGVYLKGSEYSFSLPTMKPVFPNEEFRNKWTHVLSGIDRNSSAKTLDQSIHIIEMSSPFIDATGRQVTIVLPITLASILYCFNEVDIRDISDIKKILNIKKSEEKQIVRGLKTLLKHNLLVKINSTFKLSIYPIPIEALDKDAILRIV</sequence>
<dbReference type="InterPro" id="IPR036317">
    <property type="entry name" value="Cullin_homology_sf"/>
</dbReference>
<protein>
    <submittedName>
        <fullName evidence="1">Uncharacterized protein</fullName>
    </submittedName>
</protein>
<reference evidence="1 2" key="1">
    <citation type="submission" date="2017-04" db="EMBL/GenBank/DDBJ databases">
        <authorList>
            <person name="Afonso C.L."/>
            <person name="Miller P.J."/>
            <person name="Scott M.A."/>
            <person name="Spackman E."/>
            <person name="Goraichik I."/>
            <person name="Dimitrov K.M."/>
            <person name="Suarez D.L."/>
            <person name="Swayne D.E."/>
        </authorList>
    </citation>
    <scope>NUCLEOTIDE SEQUENCE [LARGE SCALE GENOMIC DNA]</scope>
</reference>
<dbReference type="STRING" id="1789683.A0A1X7R180"/>
<name>A0A1X7R180_9SACH</name>
<keyword evidence="2" id="KW-1185">Reference proteome</keyword>
<dbReference type="AlphaFoldDB" id="A0A1X7R180"/>
<dbReference type="Proteomes" id="UP000196158">
    <property type="component" value="Unassembled WGS sequence"/>
</dbReference>
<dbReference type="OrthoDB" id="4045473at2759"/>